<reference evidence="2 3" key="1">
    <citation type="submission" date="2020-08" db="EMBL/GenBank/DDBJ databases">
        <title>Cohnella phylogeny.</title>
        <authorList>
            <person name="Dunlap C."/>
        </authorList>
    </citation>
    <scope>NUCLEOTIDE SEQUENCE [LARGE SCALE GENOMIC DNA]</scope>
    <source>
        <strain evidence="2 3">DSM 28246</strain>
    </source>
</reference>
<dbReference type="Proteomes" id="UP000547209">
    <property type="component" value="Unassembled WGS sequence"/>
</dbReference>
<dbReference type="InterPro" id="IPR047175">
    <property type="entry name" value="CotS-like"/>
</dbReference>
<dbReference type="EMBL" id="JACJVP010000004">
    <property type="protein sequence ID" value="MBB6669654.1"/>
    <property type="molecule type" value="Genomic_DNA"/>
</dbReference>
<protein>
    <submittedName>
        <fullName evidence="2">Phosphotransferase</fullName>
    </submittedName>
</protein>
<dbReference type="GO" id="GO:0016740">
    <property type="term" value="F:transferase activity"/>
    <property type="evidence" value="ECO:0007669"/>
    <property type="project" value="UniProtKB-KW"/>
</dbReference>
<dbReference type="PANTHER" id="PTHR39179">
    <property type="entry name" value="SPORE COAT PROTEIN I"/>
    <property type="match status" value="1"/>
</dbReference>
<dbReference type="GO" id="GO:0042601">
    <property type="term" value="C:endospore-forming forespore"/>
    <property type="evidence" value="ECO:0007669"/>
    <property type="project" value="TreeGrafter"/>
</dbReference>
<name>A0A7X0VEK5_9BACL</name>
<keyword evidence="2" id="KW-0808">Transferase</keyword>
<dbReference type="AlphaFoldDB" id="A0A7X0VEK5"/>
<dbReference type="SUPFAM" id="SSF56112">
    <property type="entry name" value="Protein kinase-like (PK-like)"/>
    <property type="match status" value="1"/>
</dbReference>
<dbReference type="InterPro" id="IPR002575">
    <property type="entry name" value="Aminoglycoside_PTrfase"/>
</dbReference>
<feature type="domain" description="Aminoglycoside phosphotransferase" evidence="1">
    <location>
        <begin position="28"/>
        <end position="244"/>
    </location>
</feature>
<evidence type="ECO:0000313" key="2">
    <source>
        <dbReference type="EMBL" id="MBB6669654.1"/>
    </source>
</evidence>
<organism evidence="2 3">
    <name type="scientific">Cohnella nanjingensis</name>
    <dbReference type="NCBI Taxonomy" id="1387779"/>
    <lineage>
        <taxon>Bacteria</taxon>
        <taxon>Bacillati</taxon>
        <taxon>Bacillota</taxon>
        <taxon>Bacilli</taxon>
        <taxon>Bacillales</taxon>
        <taxon>Paenibacillaceae</taxon>
        <taxon>Cohnella</taxon>
    </lineage>
</organism>
<comment type="caution">
    <text evidence="2">The sequence shown here is derived from an EMBL/GenBank/DDBJ whole genome shotgun (WGS) entry which is preliminary data.</text>
</comment>
<accession>A0A7X0VEK5</accession>
<dbReference type="Gene3D" id="3.90.1200.10">
    <property type="match status" value="1"/>
</dbReference>
<dbReference type="PANTHER" id="PTHR39179:SF3">
    <property type="entry name" value="COTS-RELATED PROTEIN"/>
    <property type="match status" value="1"/>
</dbReference>
<evidence type="ECO:0000259" key="1">
    <source>
        <dbReference type="Pfam" id="PF01636"/>
    </source>
</evidence>
<sequence>MSLAGHIETLYPLTITRIKKVRDVQRMLTSDGRALCCKTYNFPDSEVDFIADILIQLVESGFPYGPRIVATRDRRLWAKRNDKPVMVTNWIKGRSPNFETPSEWKQAIRTLASFHRYAQFPILREVPAGRERYTTLTSVIADYRTTLQHVQDIPVHAFIFLCDEATRYLGEPKSMEAVKCEAAVRAWVHGDYNYPNLILDRKGFMRLIDFENTSLQARMTDLAHILHRNAAWDCDELLRWIDYYDRFRPLSAEDRFLLYALLHVPYPLVRAIRSKISRDKWISTMPPGRKIDQYISGLRKII</sequence>
<evidence type="ECO:0000313" key="3">
    <source>
        <dbReference type="Proteomes" id="UP000547209"/>
    </source>
</evidence>
<dbReference type="InterPro" id="IPR011009">
    <property type="entry name" value="Kinase-like_dom_sf"/>
</dbReference>
<keyword evidence="3" id="KW-1185">Reference proteome</keyword>
<dbReference type="Pfam" id="PF01636">
    <property type="entry name" value="APH"/>
    <property type="match status" value="1"/>
</dbReference>
<gene>
    <name evidence="2" type="ORF">H7C19_03030</name>
</gene>
<dbReference type="Gene3D" id="3.30.200.20">
    <property type="entry name" value="Phosphorylase Kinase, domain 1"/>
    <property type="match status" value="1"/>
</dbReference>
<proteinExistence type="predicted"/>